<dbReference type="EMBL" id="CH991561">
    <property type="protein sequence ID" value="EDQ87155.1"/>
    <property type="molecule type" value="Genomic_DNA"/>
</dbReference>
<dbReference type="FunFam" id="1.20.1050.10:FF:000006">
    <property type="entry name" value="Elongation factor 1 gamma"/>
    <property type="match status" value="1"/>
</dbReference>
<dbReference type="GO" id="GO:0006414">
    <property type="term" value="P:translational elongation"/>
    <property type="evidence" value="ECO:0000318"/>
    <property type="project" value="GO_Central"/>
</dbReference>
<dbReference type="InterPro" id="IPR050802">
    <property type="entry name" value="EF-GSTs"/>
</dbReference>
<name>A9V5Q1_MONBE</name>
<evidence type="ECO:0000259" key="2">
    <source>
        <dbReference type="PROSITE" id="PS50405"/>
    </source>
</evidence>
<keyword evidence="4" id="KW-1185">Reference proteome</keyword>
<dbReference type="InterPro" id="IPR004046">
    <property type="entry name" value="GST_C"/>
</dbReference>
<dbReference type="RefSeq" id="XP_001748098.1">
    <property type="nucleotide sequence ID" value="XM_001748046.1"/>
</dbReference>
<dbReference type="eggNOG" id="KOG0867">
    <property type="taxonomic scope" value="Eukaryota"/>
</dbReference>
<dbReference type="GO" id="GO:0005737">
    <property type="term" value="C:cytoplasm"/>
    <property type="evidence" value="ECO:0000318"/>
    <property type="project" value="GO_Central"/>
</dbReference>
<evidence type="ECO:0000259" key="1">
    <source>
        <dbReference type="PROSITE" id="PS50404"/>
    </source>
</evidence>
<dbReference type="Proteomes" id="UP000001357">
    <property type="component" value="Unassembled WGS sequence"/>
</dbReference>
<dbReference type="Gene3D" id="1.20.1050.10">
    <property type="match status" value="1"/>
</dbReference>
<dbReference type="PANTHER" id="PTHR43986:SF1">
    <property type="entry name" value="ELONGATION FACTOR 1-GAMMA"/>
    <property type="match status" value="1"/>
</dbReference>
<dbReference type="Gene3D" id="3.40.30.10">
    <property type="entry name" value="Glutaredoxin"/>
    <property type="match status" value="1"/>
</dbReference>
<evidence type="ECO:0000313" key="3">
    <source>
        <dbReference type="EMBL" id="EDQ87155.1"/>
    </source>
</evidence>
<organism evidence="3 4">
    <name type="scientific">Monosiga brevicollis</name>
    <name type="common">Choanoflagellate</name>
    <dbReference type="NCBI Taxonomy" id="81824"/>
    <lineage>
        <taxon>Eukaryota</taxon>
        <taxon>Choanoflagellata</taxon>
        <taxon>Craspedida</taxon>
        <taxon>Salpingoecidae</taxon>
        <taxon>Monosiga</taxon>
    </lineage>
</organism>
<dbReference type="InterPro" id="IPR036282">
    <property type="entry name" value="Glutathione-S-Trfase_C_sf"/>
</dbReference>
<gene>
    <name evidence="3" type="ORF">MONBRDRAFT_38106</name>
</gene>
<dbReference type="InterPro" id="IPR010987">
    <property type="entry name" value="Glutathione-S-Trfase_C-like"/>
</dbReference>
<dbReference type="InterPro" id="IPR036249">
    <property type="entry name" value="Thioredoxin-like_sf"/>
</dbReference>
<accession>A9V5Q1</accession>
<dbReference type="SUPFAM" id="SSF52833">
    <property type="entry name" value="Thioredoxin-like"/>
    <property type="match status" value="1"/>
</dbReference>
<dbReference type="PROSITE" id="PS50405">
    <property type="entry name" value="GST_CTER"/>
    <property type="match status" value="1"/>
</dbReference>
<feature type="domain" description="GST C-terminal" evidence="2">
    <location>
        <begin position="92"/>
        <end position="218"/>
    </location>
</feature>
<evidence type="ECO:0000313" key="4">
    <source>
        <dbReference type="Proteomes" id="UP000001357"/>
    </source>
</evidence>
<feature type="domain" description="GST N-terminal" evidence="1">
    <location>
        <begin position="3"/>
        <end position="88"/>
    </location>
</feature>
<evidence type="ECO:0008006" key="5">
    <source>
        <dbReference type="Google" id="ProtNLM"/>
    </source>
</evidence>
<dbReference type="AlphaFoldDB" id="A9V5Q1"/>
<dbReference type="InParanoid" id="A9V5Q1"/>
<dbReference type="FunCoup" id="A9V5Q1">
    <property type="interactions" value="1432"/>
</dbReference>
<dbReference type="GO" id="GO:0005634">
    <property type="term" value="C:nucleus"/>
    <property type="evidence" value="ECO:0000318"/>
    <property type="project" value="GO_Central"/>
</dbReference>
<reference evidence="3 4" key="1">
    <citation type="journal article" date="2008" name="Nature">
        <title>The genome of the choanoflagellate Monosiga brevicollis and the origin of metazoans.</title>
        <authorList>
            <consortium name="JGI Sequencing"/>
            <person name="King N."/>
            <person name="Westbrook M.J."/>
            <person name="Young S.L."/>
            <person name="Kuo A."/>
            <person name="Abedin M."/>
            <person name="Chapman J."/>
            <person name="Fairclough S."/>
            <person name="Hellsten U."/>
            <person name="Isogai Y."/>
            <person name="Letunic I."/>
            <person name="Marr M."/>
            <person name="Pincus D."/>
            <person name="Putnam N."/>
            <person name="Rokas A."/>
            <person name="Wright K.J."/>
            <person name="Zuzow R."/>
            <person name="Dirks W."/>
            <person name="Good M."/>
            <person name="Goodstein D."/>
            <person name="Lemons D."/>
            <person name="Li W."/>
            <person name="Lyons J.B."/>
            <person name="Morris A."/>
            <person name="Nichols S."/>
            <person name="Richter D.J."/>
            <person name="Salamov A."/>
            <person name="Bork P."/>
            <person name="Lim W.A."/>
            <person name="Manning G."/>
            <person name="Miller W.T."/>
            <person name="McGinnis W."/>
            <person name="Shapiro H."/>
            <person name="Tjian R."/>
            <person name="Grigoriev I.V."/>
            <person name="Rokhsar D."/>
        </authorList>
    </citation>
    <scope>NUCLEOTIDE SEQUENCE [LARGE SCALE GENOMIC DNA]</scope>
    <source>
        <strain evidence="4">MX1 / ATCC 50154</strain>
    </source>
</reference>
<dbReference type="PANTHER" id="PTHR43986">
    <property type="entry name" value="ELONGATION FACTOR 1-GAMMA"/>
    <property type="match status" value="1"/>
</dbReference>
<dbReference type="InterPro" id="IPR004045">
    <property type="entry name" value="Glutathione_S-Trfase_N"/>
</dbReference>
<dbReference type="STRING" id="81824.A9V5Q1"/>
<protein>
    <recommendedName>
        <fullName evidence="5">Glutathione transferase</fullName>
    </recommendedName>
</protein>
<dbReference type="Pfam" id="PF02798">
    <property type="entry name" value="GST_N"/>
    <property type="match status" value="1"/>
</dbReference>
<dbReference type="GeneID" id="5893283"/>
<dbReference type="KEGG" id="mbr:MONBRDRAFT_38106"/>
<proteinExistence type="predicted"/>
<dbReference type="SUPFAM" id="SSF47616">
    <property type="entry name" value="GST C-terminal domain-like"/>
    <property type="match status" value="1"/>
</dbReference>
<dbReference type="CDD" id="cd03181">
    <property type="entry name" value="GST_C_EF1Bgamma_like"/>
    <property type="match status" value="1"/>
</dbReference>
<dbReference type="PROSITE" id="PS50404">
    <property type="entry name" value="GST_NTER"/>
    <property type="match status" value="1"/>
</dbReference>
<sequence>MASSDILYGFDNHPRTEVVLVAAKFAQKEVELRSKHPEFDFPAALHTPEFQQRFPLQTVPALVTEHGEPIFGELAIATYYAALNNKCLLPERAYDQGLVQQFLTLTQLELFPALSAWMFPIQGYLPYDAEDVARSRGEADRILKYLNDLLSERTFLCANRMTLADVVIGCHLRPLFQQFLDASARASLAHLTAWFERLIARPEFQDVVGAVTFCETPLAYDDNRASELQEQPDASPVMILATNELQLETWSHDQQIDLLGHHPARNWHFPHFLSDVFWLFNLEALMTEASQDHAIHYSCQKGNDNAPCTAATRTLMMLNLGVNLCKTGRRDAALHVLLVERANADGRAFVNGDRLAANLYSSLADATMRQDVRIDRVNFDNMTIDAQQAAVQASGQTSDPPRLLEDLLPPGRACFY</sequence>
<dbReference type="Pfam" id="PF00043">
    <property type="entry name" value="GST_C"/>
    <property type="match status" value="1"/>
</dbReference>